<comment type="subunit">
    <text evidence="5">Homodimer. Interacts with FtsZ.</text>
</comment>
<dbReference type="HAMAP" id="MF_01197">
    <property type="entry name" value="SepF"/>
    <property type="match status" value="1"/>
</dbReference>
<dbReference type="GO" id="GO:0005737">
    <property type="term" value="C:cytoplasm"/>
    <property type="evidence" value="ECO:0007669"/>
    <property type="project" value="UniProtKB-SubCell"/>
</dbReference>
<evidence type="ECO:0000256" key="5">
    <source>
        <dbReference type="HAMAP-Rule" id="MF_01197"/>
    </source>
</evidence>
<comment type="function">
    <text evidence="4 5">Cell division protein that is part of the divisome complex and is recruited early to the Z-ring. Probably stimulates Z-ring formation, perhaps through the cross-linking of FtsZ protofilaments. Its function overlaps with FtsA.</text>
</comment>
<dbReference type="InterPro" id="IPR038594">
    <property type="entry name" value="SepF-like_sf"/>
</dbReference>
<proteinExistence type="inferred from homology"/>
<comment type="subcellular location">
    <subcellularLocation>
        <location evidence="5">Cytoplasm</location>
    </subcellularLocation>
    <text evidence="5">Localizes to the division site, in a FtsZ-dependent manner.</text>
</comment>
<keyword evidence="1 5" id="KW-0132">Cell division</keyword>
<keyword evidence="3 5" id="KW-0131">Cell cycle</keyword>
<dbReference type="Pfam" id="PF04472">
    <property type="entry name" value="SepF"/>
    <property type="match status" value="1"/>
</dbReference>
<dbReference type="Proteomes" id="UP000251144">
    <property type="component" value="Unassembled WGS sequence"/>
</dbReference>
<keyword evidence="5" id="KW-0963">Cytoplasm</keyword>
<reference evidence="7 8" key="1">
    <citation type="submission" date="2018-02" db="EMBL/GenBank/DDBJ databases">
        <title>Complete genome sequencing of Faecalibacterium prausnitzii strains isolated from the human gut.</title>
        <authorList>
            <person name="Fitzgerald B.C."/>
            <person name="Shkoporov A.N."/>
            <person name="Ross P.R."/>
            <person name="Hill C."/>
        </authorList>
    </citation>
    <scope>NUCLEOTIDE SEQUENCE [LARGE SCALE GENOMIC DNA]</scope>
    <source>
        <strain evidence="7 8">APC942/32-1</strain>
    </source>
</reference>
<dbReference type="InterPro" id="IPR023052">
    <property type="entry name" value="Cell_div_SepF"/>
</dbReference>
<evidence type="ECO:0000256" key="6">
    <source>
        <dbReference type="SAM" id="MobiDB-lite"/>
    </source>
</evidence>
<dbReference type="GO" id="GO:0043093">
    <property type="term" value="P:FtsZ-dependent cytokinesis"/>
    <property type="evidence" value="ECO:0007669"/>
    <property type="project" value="UniProtKB-UniRule"/>
</dbReference>
<gene>
    <name evidence="5" type="primary">sepF</name>
    <name evidence="7" type="ORF">C4N26_05220</name>
</gene>
<evidence type="ECO:0000313" key="7">
    <source>
        <dbReference type="EMBL" id="RAW54787.1"/>
    </source>
</evidence>
<evidence type="ECO:0000313" key="8">
    <source>
        <dbReference type="Proteomes" id="UP000251144"/>
    </source>
</evidence>
<keyword evidence="2 5" id="KW-0717">Septation</keyword>
<comment type="similarity">
    <text evidence="5">Belongs to the SepF family.</text>
</comment>
<evidence type="ECO:0000256" key="2">
    <source>
        <dbReference type="ARBA" id="ARBA00023210"/>
    </source>
</evidence>
<dbReference type="GO" id="GO:0000917">
    <property type="term" value="P:division septum assembly"/>
    <property type="evidence" value="ECO:0007669"/>
    <property type="project" value="UniProtKB-KW"/>
</dbReference>
<dbReference type="PANTHER" id="PTHR35798:SF1">
    <property type="entry name" value="CELL DIVISION PROTEIN SEPF"/>
    <property type="match status" value="1"/>
</dbReference>
<feature type="region of interest" description="Disordered" evidence="6">
    <location>
        <begin position="15"/>
        <end position="58"/>
    </location>
</feature>
<comment type="caution">
    <text evidence="7">The sequence shown here is derived from an EMBL/GenBank/DDBJ whole genome shotgun (WGS) entry which is preliminary data.</text>
</comment>
<dbReference type="RefSeq" id="WP_149793313.1">
    <property type="nucleotide sequence ID" value="NZ_DAWDHA010000037.1"/>
</dbReference>
<accession>A0A329TXF2</accession>
<dbReference type="Gene3D" id="3.30.110.150">
    <property type="entry name" value="SepF-like protein"/>
    <property type="match status" value="1"/>
</dbReference>
<dbReference type="InterPro" id="IPR007561">
    <property type="entry name" value="Cell_div_SepF/SepF-rel"/>
</dbReference>
<name>A0A329TXF2_9FIRM</name>
<dbReference type="PANTHER" id="PTHR35798">
    <property type="entry name" value="CELL DIVISION PROTEIN SEPF"/>
    <property type="match status" value="1"/>
</dbReference>
<dbReference type="EMBL" id="PRLB01000003">
    <property type="protein sequence ID" value="RAW54787.1"/>
    <property type="molecule type" value="Genomic_DNA"/>
</dbReference>
<dbReference type="AlphaFoldDB" id="A0A329TXF2"/>
<evidence type="ECO:0000256" key="3">
    <source>
        <dbReference type="ARBA" id="ARBA00023306"/>
    </source>
</evidence>
<organism evidence="7 8">
    <name type="scientific">Faecalibacterium prausnitzii</name>
    <dbReference type="NCBI Taxonomy" id="853"/>
    <lineage>
        <taxon>Bacteria</taxon>
        <taxon>Bacillati</taxon>
        <taxon>Bacillota</taxon>
        <taxon>Clostridia</taxon>
        <taxon>Eubacteriales</taxon>
        <taxon>Oscillospiraceae</taxon>
        <taxon>Faecalibacterium</taxon>
    </lineage>
</organism>
<dbReference type="OrthoDB" id="9815206at2"/>
<evidence type="ECO:0000256" key="1">
    <source>
        <dbReference type="ARBA" id="ARBA00022618"/>
    </source>
</evidence>
<feature type="compositionally biased region" description="Low complexity" evidence="6">
    <location>
        <begin position="31"/>
        <end position="40"/>
    </location>
</feature>
<sequence length="156" mass="17252">MSFVDSLKKGLFGSEDDYDDQYMDDGPQMVNNNNGLGVAGNEEEDEPEEGAAPKRNGKVVNIHATTQLKVVLVKPEHFEDASTIADHLNNKRTVVLNLESTNKEVSRRLVDFLSGVAYANNGQIKRVANSTFIITPYNVDIMGDLLDELENNGAFY</sequence>
<evidence type="ECO:0000256" key="4">
    <source>
        <dbReference type="ARBA" id="ARBA00044936"/>
    </source>
</evidence>
<protein>
    <recommendedName>
        <fullName evidence="5">Cell division protein SepF</fullName>
    </recommendedName>
</protein>